<reference evidence="4" key="2">
    <citation type="submission" date="2025-09" db="UniProtKB">
        <authorList>
            <consortium name="Ensembl"/>
        </authorList>
    </citation>
    <scope>IDENTIFICATION</scope>
</reference>
<name>A0A3Q3JAT6_MONAL</name>
<proteinExistence type="predicted"/>
<evidence type="ECO:0000256" key="2">
    <source>
        <dbReference type="SAM" id="MobiDB-lite"/>
    </source>
</evidence>
<dbReference type="PANTHER" id="PTHR21625">
    <property type="entry name" value="NYD-SP28 PROTEIN"/>
    <property type="match status" value="1"/>
</dbReference>
<reference evidence="4" key="1">
    <citation type="submission" date="2025-08" db="UniProtKB">
        <authorList>
            <consortium name="Ensembl"/>
        </authorList>
    </citation>
    <scope>IDENTIFICATION</scope>
</reference>
<dbReference type="Pfam" id="PF14775">
    <property type="entry name" value="NYD-SP28_assoc"/>
    <property type="match status" value="1"/>
</dbReference>
<protein>
    <recommendedName>
        <fullName evidence="3">Dynein regulatory complex protein 1 C-terminal domain-containing protein</fullName>
    </recommendedName>
</protein>
<feature type="compositionally biased region" description="Basic and acidic residues" evidence="2">
    <location>
        <begin position="49"/>
        <end position="62"/>
    </location>
</feature>
<dbReference type="GO" id="GO:0070286">
    <property type="term" value="P:axonemal dynein complex assembly"/>
    <property type="evidence" value="ECO:0007669"/>
    <property type="project" value="InterPro"/>
</dbReference>
<evidence type="ECO:0000313" key="5">
    <source>
        <dbReference type="Proteomes" id="UP000261600"/>
    </source>
</evidence>
<accession>A0A3Q3JAT6</accession>
<dbReference type="PANTHER" id="PTHR21625:SF1">
    <property type="entry name" value="DYNEIN REGULATORY COMPLEX PROTEIN 1"/>
    <property type="match status" value="1"/>
</dbReference>
<dbReference type="Proteomes" id="UP000261600">
    <property type="component" value="Unplaced"/>
</dbReference>
<dbReference type="GO" id="GO:0060285">
    <property type="term" value="P:cilium-dependent cell motility"/>
    <property type="evidence" value="ECO:0007669"/>
    <property type="project" value="TreeGrafter"/>
</dbReference>
<dbReference type="GO" id="GO:0005858">
    <property type="term" value="C:axonemal dynein complex"/>
    <property type="evidence" value="ECO:0007669"/>
    <property type="project" value="InterPro"/>
</dbReference>
<feature type="coiled-coil region" evidence="1">
    <location>
        <begin position="93"/>
        <end position="191"/>
    </location>
</feature>
<dbReference type="InterPro" id="IPR039750">
    <property type="entry name" value="DRC1/DRC2"/>
</dbReference>
<feature type="region of interest" description="Disordered" evidence="2">
    <location>
        <begin position="1"/>
        <end position="70"/>
    </location>
</feature>
<keyword evidence="1" id="KW-0175">Coiled coil</keyword>
<dbReference type="InterPro" id="IPR029440">
    <property type="entry name" value="DRC1_C"/>
</dbReference>
<dbReference type="AlphaFoldDB" id="A0A3Q3JAT6"/>
<organism evidence="4 5">
    <name type="scientific">Monopterus albus</name>
    <name type="common">Swamp eel</name>
    <dbReference type="NCBI Taxonomy" id="43700"/>
    <lineage>
        <taxon>Eukaryota</taxon>
        <taxon>Metazoa</taxon>
        <taxon>Chordata</taxon>
        <taxon>Craniata</taxon>
        <taxon>Vertebrata</taxon>
        <taxon>Euteleostomi</taxon>
        <taxon>Actinopterygii</taxon>
        <taxon>Neopterygii</taxon>
        <taxon>Teleostei</taxon>
        <taxon>Neoteleostei</taxon>
        <taxon>Acanthomorphata</taxon>
        <taxon>Anabantaria</taxon>
        <taxon>Synbranchiformes</taxon>
        <taxon>Synbranchidae</taxon>
        <taxon>Monopterus</taxon>
    </lineage>
</organism>
<sequence>MKRGPVGARSRIPRAGSLTKLPPIQRHKNAKDGSKPDPEPMQSSTKRLLGRDYTKLQSDPHKTGPVQHPSTTLVKNIPTAADVEESQQRTMLEEDQTKRLEQLVQDVNFFENKLEEITRKLSMAEEFTVEEVEEIERMEDQISALDMASIKLQAKIKLVDESSCQEKELTIKDYKRSIQEFENMQKKLKHTAAANSRKYKEMWLMCDAEVNQLAERALVIDSLICKNLGLSWEQPPMAFMECSSPIQPQKQAHRHSRQGISQVFQTGQALQCNHKMMGASGGLETNAESSDMEMHKEGTAVQSESGADVEGEELSMETLNKVMEVLYDEVGFLTEGKPLELLTLLEKEEQTVVKLDTLMSSLGIEEKDVPKLAPFLLKYNQQQTEDVCGELAETAETSSMTNLTSELIDPKHVLPALKSFLEQQMRFRESSAHQQTNQLHLETQDSSEDKAYWESMGNIILEDKLKLWDTAEKALKQYIKILTDISDLTFETKSLEHENTELRMLLQQPLSAAEGKESLVKASRVKKHRKTK</sequence>
<keyword evidence="5" id="KW-1185">Reference proteome</keyword>
<feature type="domain" description="Dynein regulatory complex protein 1 C-terminal" evidence="3">
    <location>
        <begin position="451"/>
        <end position="508"/>
    </location>
</feature>
<evidence type="ECO:0000313" key="4">
    <source>
        <dbReference type="Ensembl" id="ENSMALP00000010692.1"/>
    </source>
</evidence>
<evidence type="ECO:0000259" key="3">
    <source>
        <dbReference type="Pfam" id="PF14775"/>
    </source>
</evidence>
<dbReference type="STRING" id="43700.ENSMALP00000010692"/>
<evidence type="ECO:0000256" key="1">
    <source>
        <dbReference type="SAM" id="Coils"/>
    </source>
</evidence>
<dbReference type="Ensembl" id="ENSMALT00000010921.1">
    <property type="protein sequence ID" value="ENSMALP00000010692.1"/>
    <property type="gene ID" value="ENSMALG00000007630.1"/>
</dbReference>
<dbReference type="GO" id="GO:0003352">
    <property type="term" value="P:regulation of cilium movement"/>
    <property type="evidence" value="ECO:0007669"/>
    <property type="project" value="TreeGrafter"/>
</dbReference>